<reference evidence="2 3" key="1">
    <citation type="submission" date="2013-12" db="EMBL/GenBank/DDBJ databases">
        <authorList>
            <person name="Cubeta M."/>
            <person name="Pakala S."/>
            <person name="Fedorova N."/>
            <person name="Thomas E."/>
            <person name="Dean R."/>
            <person name="Jabaji S."/>
            <person name="Neate S."/>
            <person name="Toda T."/>
            <person name="Tavantzis S."/>
            <person name="Vilgalys R."/>
            <person name="Bharathan N."/>
            <person name="Pakala S."/>
            <person name="Losada L.S."/>
            <person name="Zafar N."/>
            <person name="Nierman W."/>
        </authorList>
    </citation>
    <scope>NUCLEOTIDE SEQUENCE [LARGE SCALE GENOMIC DNA]</scope>
    <source>
        <strain evidence="2 3">123E</strain>
    </source>
</reference>
<dbReference type="Gene3D" id="3.40.50.1820">
    <property type="entry name" value="alpha/beta hydrolase"/>
    <property type="match status" value="1"/>
</dbReference>
<evidence type="ECO:0000313" key="2">
    <source>
        <dbReference type="EMBL" id="KEP51541.1"/>
    </source>
</evidence>
<keyword evidence="2" id="KW-0378">Hydrolase</keyword>
<dbReference type="Proteomes" id="UP000027456">
    <property type="component" value="Unassembled WGS sequence"/>
</dbReference>
<organism evidence="2 3">
    <name type="scientific">Rhizoctonia solani 123E</name>
    <dbReference type="NCBI Taxonomy" id="1423351"/>
    <lineage>
        <taxon>Eukaryota</taxon>
        <taxon>Fungi</taxon>
        <taxon>Dikarya</taxon>
        <taxon>Basidiomycota</taxon>
        <taxon>Agaricomycotina</taxon>
        <taxon>Agaricomycetes</taxon>
        <taxon>Cantharellales</taxon>
        <taxon>Ceratobasidiaceae</taxon>
        <taxon>Rhizoctonia</taxon>
    </lineage>
</organism>
<dbReference type="STRING" id="1423351.A0A074RWP8"/>
<proteinExistence type="predicted"/>
<dbReference type="PANTHER" id="PTHR46331:SF2">
    <property type="entry name" value="VALACYCLOVIR HYDROLASE"/>
    <property type="match status" value="1"/>
</dbReference>
<dbReference type="SUPFAM" id="SSF53474">
    <property type="entry name" value="alpha/beta-Hydrolases"/>
    <property type="match status" value="1"/>
</dbReference>
<evidence type="ECO:0000313" key="3">
    <source>
        <dbReference type="Proteomes" id="UP000027456"/>
    </source>
</evidence>
<dbReference type="Pfam" id="PF12697">
    <property type="entry name" value="Abhydrolase_6"/>
    <property type="match status" value="1"/>
</dbReference>
<dbReference type="GO" id="GO:0017171">
    <property type="term" value="F:serine hydrolase activity"/>
    <property type="evidence" value="ECO:0007669"/>
    <property type="project" value="TreeGrafter"/>
</dbReference>
<feature type="domain" description="AB hydrolase-1" evidence="1">
    <location>
        <begin position="98"/>
        <end position="312"/>
    </location>
</feature>
<protein>
    <submittedName>
        <fullName evidence="2">Putative alpha/beta fold hydrolase</fullName>
    </submittedName>
</protein>
<dbReference type="OrthoDB" id="190201at2759"/>
<dbReference type="AlphaFoldDB" id="A0A074RWP8"/>
<sequence length="319" mass="34607">MVISSIKLIGRLVCILKLNSLAPATMVLFRLSSLLATAAYISAHASFLPVPRATTPTWETLPATPTLPGNPVGTKTPINGVEIWHAEFGAKKTSRLPVIMLHGALASSRWWGNEVKQLMKNNYVIVMDTRGHGRSTMGNATFSYNLFAQDAAALLKSLGIPKAAWIGWSDGGNSILSALLDPELAPMVARGFTTGANHNPDATNSTYFDTQMVYDVYYRLVDEYEALQPSGNVTALNDALDALGSTQPMWTKSDLQKITLGPGLTLSWGDHEEVINLSEPAFMHNAIPNSKLVLVKNVSHFGLVQDPKQFSAILENFLA</sequence>
<dbReference type="HOGENOM" id="CLU_020336_47_0_1"/>
<dbReference type="InterPro" id="IPR029058">
    <property type="entry name" value="AB_hydrolase_fold"/>
</dbReference>
<keyword evidence="3" id="KW-1185">Reference proteome</keyword>
<dbReference type="PANTHER" id="PTHR46331">
    <property type="entry name" value="VALACYCLOVIR HYDROLASE"/>
    <property type="match status" value="1"/>
</dbReference>
<accession>A0A074RWP8</accession>
<dbReference type="EMBL" id="AZST01000161">
    <property type="protein sequence ID" value="KEP51541.1"/>
    <property type="molecule type" value="Genomic_DNA"/>
</dbReference>
<dbReference type="InterPro" id="IPR000073">
    <property type="entry name" value="AB_hydrolase_1"/>
</dbReference>
<name>A0A074RWP8_9AGAM</name>
<gene>
    <name evidence="2" type="ORF">V565_059890</name>
</gene>
<evidence type="ECO:0000259" key="1">
    <source>
        <dbReference type="Pfam" id="PF12697"/>
    </source>
</evidence>
<comment type="caution">
    <text evidence="2">The sequence shown here is derived from an EMBL/GenBank/DDBJ whole genome shotgun (WGS) entry which is preliminary data.</text>
</comment>